<dbReference type="InterPro" id="IPR002125">
    <property type="entry name" value="CMP_dCMP_dom"/>
</dbReference>
<dbReference type="Proteomes" id="UP000425960">
    <property type="component" value="Chromosome"/>
</dbReference>
<dbReference type="CDD" id="cd01285">
    <property type="entry name" value="nucleoside_deaminase"/>
    <property type="match status" value="1"/>
</dbReference>
<evidence type="ECO:0000313" key="4">
    <source>
        <dbReference type="EMBL" id="BBO85137.1"/>
    </source>
</evidence>
<sequence>MKSEVGGEKDTQFMSAALEMAEVALAQGDFPVGCVVADDSVIVARDRRTGTADGPPNEIDHAEINTLRSLYADAPDVDRAQLTLYCTMEPCLMCFAAILLSGIGRVVYAYEDVMGGGTGCDRSSLPPLYRNAQITVIPGVMRNESLVLFQRFFAGSGNAYWADSLLSRYTLDQAVAP</sequence>
<proteinExistence type="predicted"/>
<dbReference type="PANTHER" id="PTHR11079">
    <property type="entry name" value="CYTOSINE DEAMINASE FAMILY MEMBER"/>
    <property type="match status" value="1"/>
</dbReference>
<dbReference type="PANTHER" id="PTHR11079:SF179">
    <property type="entry name" value="TRNA(ADENINE(34)) DEAMINASE, CHLOROPLASTIC"/>
    <property type="match status" value="1"/>
</dbReference>
<evidence type="ECO:0000313" key="5">
    <source>
        <dbReference type="Proteomes" id="UP000425960"/>
    </source>
</evidence>
<gene>
    <name evidence="4" type="primary">yfhC</name>
    <name evidence="4" type="ORF">DSCO28_57030</name>
</gene>
<dbReference type="RefSeq" id="WP_155324839.1">
    <property type="nucleotide sequence ID" value="NZ_AP021876.1"/>
</dbReference>
<dbReference type="SUPFAM" id="SSF53927">
    <property type="entry name" value="Cytidine deaminase-like"/>
    <property type="match status" value="1"/>
</dbReference>
<dbReference type="InterPro" id="IPR016193">
    <property type="entry name" value="Cytidine_deaminase-like"/>
</dbReference>
<dbReference type="GO" id="GO:0008270">
    <property type="term" value="F:zinc ion binding"/>
    <property type="evidence" value="ECO:0007669"/>
    <property type="project" value="InterPro"/>
</dbReference>
<dbReference type="Pfam" id="PF00383">
    <property type="entry name" value="dCMP_cyt_deam_1"/>
    <property type="match status" value="1"/>
</dbReference>
<keyword evidence="1" id="KW-0479">Metal-binding</keyword>
<feature type="domain" description="CMP/dCMP-type deaminase" evidence="3">
    <location>
        <begin position="8"/>
        <end position="136"/>
    </location>
</feature>
<accession>A0A5K7ZXZ1</accession>
<dbReference type="Gene3D" id="3.40.140.10">
    <property type="entry name" value="Cytidine Deaminase, domain 2"/>
    <property type="match status" value="1"/>
</dbReference>
<dbReference type="PROSITE" id="PS51747">
    <property type="entry name" value="CYT_DCMP_DEAMINASES_2"/>
    <property type="match status" value="1"/>
</dbReference>
<dbReference type="EMBL" id="AP021876">
    <property type="protein sequence ID" value="BBO85137.1"/>
    <property type="molecule type" value="Genomic_DNA"/>
</dbReference>
<dbReference type="AlphaFoldDB" id="A0A5K7ZXZ1"/>
<dbReference type="KEGG" id="dov:DSCO28_57030"/>
<reference evidence="4 5" key="1">
    <citation type="submission" date="2019-11" db="EMBL/GenBank/DDBJ databases">
        <title>Comparative genomics of hydrocarbon-degrading Desulfosarcina strains.</title>
        <authorList>
            <person name="Watanabe M."/>
            <person name="Kojima H."/>
            <person name="Fukui M."/>
        </authorList>
    </citation>
    <scope>NUCLEOTIDE SEQUENCE [LARGE SCALE GENOMIC DNA]</scope>
    <source>
        <strain evidence="4 5">28bB2T</strain>
    </source>
</reference>
<protein>
    <submittedName>
        <fullName evidence="4">tRNA-specific adenosine deaminase</fullName>
    </submittedName>
</protein>
<evidence type="ECO:0000256" key="2">
    <source>
        <dbReference type="ARBA" id="ARBA00022833"/>
    </source>
</evidence>
<dbReference type="InterPro" id="IPR016192">
    <property type="entry name" value="APOBEC/CMP_deaminase_Zn-bd"/>
</dbReference>
<dbReference type="PROSITE" id="PS00903">
    <property type="entry name" value="CYT_DCMP_DEAMINASES_1"/>
    <property type="match status" value="1"/>
</dbReference>
<name>A0A5K7ZXZ1_9BACT</name>
<evidence type="ECO:0000256" key="1">
    <source>
        <dbReference type="ARBA" id="ARBA00022723"/>
    </source>
</evidence>
<organism evidence="4 5">
    <name type="scientific">Desulfosarcina ovata subsp. sediminis</name>
    <dbReference type="NCBI Taxonomy" id="885957"/>
    <lineage>
        <taxon>Bacteria</taxon>
        <taxon>Pseudomonadati</taxon>
        <taxon>Thermodesulfobacteriota</taxon>
        <taxon>Desulfobacteria</taxon>
        <taxon>Desulfobacterales</taxon>
        <taxon>Desulfosarcinaceae</taxon>
        <taxon>Desulfosarcina</taxon>
    </lineage>
</organism>
<evidence type="ECO:0000259" key="3">
    <source>
        <dbReference type="PROSITE" id="PS51747"/>
    </source>
</evidence>
<dbReference type="GO" id="GO:0016787">
    <property type="term" value="F:hydrolase activity"/>
    <property type="evidence" value="ECO:0007669"/>
    <property type="project" value="InterPro"/>
</dbReference>
<keyword evidence="2" id="KW-0862">Zinc</keyword>